<dbReference type="InterPro" id="IPR007492">
    <property type="entry name" value="LytTR_DNA-bd_dom"/>
</dbReference>
<comment type="caution">
    <text evidence="6">The sequence shown here is derived from an EMBL/GenBank/DDBJ whole genome shotgun (WGS) entry which is preliminary data.</text>
</comment>
<dbReference type="Gene3D" id="3.40.50.2300">
    <property type="match status" value="1"/>
</dbReference>
<evidence type="ECO:0000259" key="5">
    <source>
        <dbReference type="PROSITE" id="PS50930"/>
    </source>
</evidence>
<feature type="domain" description="Response regulatory" evidence="4">
    <location>
        <begin position="5"/>
        <end position="121"/>
    </location>
</feature>
<evidence type="ECO:0000313" key="7">
    <source>
        <dbReference type="Proteomes" id="UP000823842"/>
    </source>
</evidence>
<dbReference type="InterPro" id="IPR011006">
    <property type="entry name" value="CheY-like_superfamily"/>
</dbReference>
<dbReference type="SMART" id="SM00850">
    <property type="entry name" value="LytTR"/>
    <property type="match status" value="1"/>
</dbReference>
<dbReference type="InterPro" id="IPR001789">
    <property type="entry name" value="Sig_transdc_resp-reg_receiver"/>
</dbReference>
<keyword evidence="6" id="KW-0238">DNA-binding</keyword>
<dbReference type="SUPFAM" id="SSF52172">
    <property type="entry name" value="CheY-like"/>
    <property type="match status" value="1"/>
</dbReference>
<evidence type="ECO:0000256" key="1">
    <source>
        <dbReference type="ARBA" id="ARBA00018672"/>
    </source>
</evidence>
<evidence type="ECO:0000313" key="6">
    <source>
        <dbReference type="EMBL" id="HJB30154.1"/>
    </source>
</evidence>
<evidence type="ECO:0000256" key="3">
    <source>
        <dbReference type="PROSITE-ProRule" id="PRU00169"/>
    </source>
</evidence>
<keyword evidence="3" id="KW-0597">Phosphoprotein</keyword>
<dbReference type="PANTHER" id="PTHR37299">
    <property type="entry name" value="TRANSCRIPTIONAL REGULATOR-RELATED"/>
    <property type="match status" value="1"/>
</dbReference>
<protein>
    <recommendedName>
        <fullName evidence="1">Stage 0 sporulation protein A homolog</fullName>
    </recommendedName>
</protein>
<dbReference type="AlphaFoldDB" id="A0A9D2LVX1"/>
<comment type="function">
    <text evidence="2">May play the central regulatory role in sporulation. It may be an element of the effector pathway responsible for the activation of sporulation genes in response to nutritional stress. Spo0A may act in concert with spo0H (a sigma factor) to control the expression of some genes that are critical to the sporulation process.</text>
</comment>
<dbReference type="Gene3D" id="2.40.50.1020">
    <property type="entry name" value="LytTr DNA-binding domain"/>
    <property type="match status" value="1"/>
</dbReference>
<sequence length="242" mass="28270">MGEMCIAVCDDIQEDAALLADYLKEIIPEIKADLYGDGWELIKNFAETGQKYDLIFLDIHMPRMNGIDTAKEIRKKDLFVPIIFVSVSDKFYREAYDTFVFNYLIKPLKKERLEYVLYPLLCRGLGKEERVLNFRYRSQVHTLKLSEIVYISSSLHTVNFYLKDGRSVHCRGKLIDFADQLKDSTFLRCHQSFYVNMTEIISMKADSFQVKDGIIPISRSYAKQVQETYKKYLASIRDTSEE</sequence>
<reference evidence="6" key="2">
    <citation type="submission" date="2021-04" db="EMBL/GenBank/DDBJ databases">
        <authorList>
            <person name="Gilroy R."/>
        </authorList>
    </citation>
    <scope>NUCLEOTIDE SEQUENCE</scope>
    <source>
        <strain evidence="6">ChiSjej1B19-5720</strain>
    </source>
</reference>
<dbReference type="Pfam" id="PF00072">
    <property type="entry name" value="Response_reg"/>
    <property type="match status" value="1"/>
</dbReference>
<accession>A0A9D2LVX1</accession>
<dbReference type="PROSITE" id="PS50930">
    <property type="entry name" value="HTH_LYTTR"/>
    <property type="match status" value="1"/>
</dbReference>
<proteinExistence type="predicted"/>
<reference evidence="6" key="1">
    <citation type="journal article" date="2021" name="PeerJ">
        <title>Extensive microbial diversity within the chicken gut microbiome revealed by metagenomics and culture.</title>
        <authorList>
            <person name="Gilroy R."/>
            <person name="Ravi A."/>
            <person name="Getino M."/>
            <person name="Pursley I."/>
            <person name="Horton D.L."/>
            <person name="Alikhan N.F."/>
            <person name="Baker D."/>
            <person name="Gharbi K."/>
            <person name="Hall N."/>
            <person name="Watson M."/>
            <person name="Adriaenssens E.M."/>
            <person name="Foster-Nyarko E."/>
            <person name="Jarju S."/>
            <person name="Secka A."/>
            <person name="Antonio M."/>
            <person name="Oren A."/>
            <person name="Chaudhuri R.R."/>
            <person name="La Ragione R."/>
            <person name="Hildebrand F."/>
            <person name="Pallen M.J."/>
        </authorList>
    </citation>
    <scope>NUCLEOTIDE SEQUENCE</scope>
    <source>
        <strain evidence="6">ChiSjej1B19-5720</strain>
    </source>
</reference>
<feature type="domain" description="HTH LytTR-type" evidence="5">
    <location>
        <begin position="132"/>
        <end position="231"/>
    </location>
</feature>
<organism evidence="6 7">
    <name type="scientific">Candidatus Blautia faecavium</name>
    <dbReference type="NCBI Taxonomy" id="2838487"/>
    <lineage>
        <taxon>Bacteria</taxon>
        <taxon>Bacillati</taxon>
        <taxon>Bacillota</taxon>
        <taxon>Clostridia</taxon>
        <taxon>Lachnospirales</taxon>
        <taxon>Lachnospiraceae</taxon>
        <taxon>Blautia</taxon>
    </lineage>
</organism>
<dbReference type="EMBL" id="DWYZ01000295">
    <property type="protein sequence ID" value="HJB30154.1"/>
    <property type="molecule type" value="Genomic_DNA"/>
</dbReference>
<dbReference type="SMART" id="SM00448">
    <property type="entry name" value="REC"/>
    <property type="match status" value="1"/>
</dbReference>
<gene>
    <name evidence="6" type="ORF">IAA06_15385</name>
</gene>
<feature type="modified residue" description="4-aspartylphosphate" evidence="3">
    <location>
        <position position="58"/>
    </location>
</feature>
<evidence type="ECO:0000259" key="4">
    <source>
        <dbReference type="PROSITE" id="PS50110"/>
    </source>
</evidence>
<dbReference type="InterPro" id="IPR046947">
    <property type="entry name" value="LytR-like"/>
</dbReference>
<name>A0A9D2LVX1_9FIRM</name>
<dbReference type="Pfam" id="PF04397">
    <property type="entry name" value="LytTR"/>
    <property type="match status" value="1"/>
</dbReference>
<dbReference type="PROSITE" id="PS50110">
    <property type="entry name" value="RESPONSE_REGULATORY"/>
    <property type="match status" value="1"/>
</dbReference>
<dbReference type="PANTHER" id="PTHR37299:SF1">
    <property type="entry name" value="STAGE 0 SPORULATION PROTEIN A HOMOLOG"/>
    <property type="match status" value="1"/>
</dbReference>
<dbReference type="GO" id="GO:0000156">
    <property type="term" value="F:phosphorelay response regulator activity"/>
    <property type="evidence" value="ECO:0007669"/>
    <property type="project" value="InterPro"/>
</dbReference>
<dbReference type="Proteomes" id="UP000823842">
    <property type="component" value="Unassembled WGS sequence"/>
</dbReference>
<evidence type="ECO:0000256" key="2">
    <source>
        <dbReference type="ARBA" id="ARBA00024867"/>
    </source>
</evidence>
<dbReference type="GO" id="GO:0003677">
    <property type="term" value="F:DNA binding"/>
    <property type="evidence" value="ECO:0007669"/>
    <property type="project" value="UniProtKB-KW"/>
</dbReference>